<reference evidence="1 2" key="1">
    <citation type="journal article" date="2015" name="Genome Biol. Evol.">
        <title>The genome of winter moth (Operophtera brumata) provides a genomic perspective on sexual dimorphism and phenology.</title>
        <authorList>
            <person name="Derks M.F."/>
            <person name="Smit S."/>
            <person name="Salis L."/>
            <person name="Schijlen E."/>
            <person name="Bossers A."/>
            <person name="Mateman C."/>
            <person name="Pijl A.S."/>
            <person name="de Ridder D."/>
            <person name="Groenen M.A."/>
            <person name="Visser M.E."/>
            <person name="Megens H.J."/>
        </authorList>
    </citation>
    <scope>NUCLEOTIDE SEQUENCE [LARGE SCALE GENOMIC DNA]</scope>
    <source>
        <strain evidence="1">WM2013NL</strain>
        <tissue evidence="1">Head and thorax</tissue>
    </source>
</reference>
<dbReference type="GO" id="GO:0005783">
    <property type="term" value="C:endoplasmic reticulum"/>
    <property type="evidence" value="ECO:0007669"/>
    <property type="project" value="TreeGrafter"/>
</dbReference>
<evidence type="ECO:0000313" key="2">
    <source>
        <dbReference type="Proteomes" id="UP000037510"/>
    </source>
</evidence>
<sequence length="118" mass="13954">PCPDVYWFPLVTQRFCVEWIAIMEAFGQWSDGSNNDKRLESGYEAVPTRDIHMTQVGLDQHWLHILKEYVRPLQEMVFTGYYHNQGWLLMHPGRLTHFHEGLKVTKGTRYIMISFVDP</sequence>
<dbReference type="PANTHER" id="PTHR10730">
    <property type="entry name" value="PROCOLLAGEN-LYSINE,2-OXOGLUTARATE 5-DIOXYGENASE/GLYCOSYLTRANSFERASE 25 FAMILY MEMBER"/>
    <property type="match status" value="1"/>
</dbReference>
<dbReference type="GO" id="GO:0008475">
    <property type="term" value="F:procollagen-lysine 5-dioxygenase activity"/>
    <property type="evidence" value="ECO:0007669"/>
    <property type="project" value="TreeGrafter"/>
</dbReference>
<accession>A0A0L7K2Z9</accession>
<dbReference type="AlphaFoldDB" id="A0A0L7K2Z9"/>
<feature type="non-terminal residue" evidence="1">
    <location>
        <position position="1"/>
    </location>
</feature>
<protein>
    <submittedName>
        <fullName evidence="1">Putative procollagen-lysine,2-oxoglutarate 5-dioxygenase</fullName>
    </submittedName>
</protein>
<name>A0A0L7K2Z9_OPEBR</name>
<gene>
    <name evidence="1" type="ORF">OBRU01_26401</name>
</gene>
<keyword evidence="1" id="KW-0223">Dioxygenase</keyword>
<dbReference type="InterPro" id="IPR050757">
    <property type="entry name" value="Collagen_mod_GT25"/>
</dbReference>
<keyword evidence="2" id="KW-1185">Reference proteome</keyword>
<organism evidence="1 2">
    <name type="scientific">Operophtera brumata</name>
    <name type="common">Winter moth</name>
    <name type="synonym">Phalaena brumata</name>
    <dbReference type="NCBI Taxonomy" id="104452"/>
    <lineage>
        <taxon>Eukaryota</taxon>
        <taxon>Metazoa</taxon>
        <taxon>Ecdysozoa</taxon>
        <taxon>Arthropoda</taxon>
        <taxon>Hexapoda</taxon>
        <taxon>Insecta</taxon>
        <taxon>Pterygota</taxon>
        <taxon>Neoptera</taxon>
        <taxon>Endopterygota</taxon>
        <taxon>Lepidoptera</taxon>
        <taxon>Glossata</taxon>
        <taxon>Ditrysia</taxon>
        <taxon>Geometroidea</taxon>
        <taxon>Geometridae</taxon>
        <taxon>Larentiinae</taxon>
        <taxon>Operophtera</taxon>
    </lineage>
</organism>
<dbReference type="EMBL" id="JTDY01013227">
    <property type="protein sequence ID" value="KOB52171.1"/>
    <property type="molecule type" value="Genomic_DNA"/>
</dbReference>
<comment type="caution">
    <text evidence="1">The sequence shown here is derived from an EMBL/GenBank/DDBJ whole genome shotgun (WGS) entry which is preliminary data.</text>
</comment>
<proteinExistence type="predicted"/>
<dbReference type="STRING" id="104452.A0A0L7K2Z9"/>
<dbReference type="Proteomes" id="UP000037510">
    <property type="component" value="Unassembled WGS sequence"/>
</dbReference>
<evidence type="ECO:0000313" key="1">
    <source>
        <dbReference type="EMBL" id="KOB52171.1"/>
    </source>
</evidence>
<keyword evidence="1" id="KW-0560">Oxidoreductase</keyword>
<dbReference type="PANTHER" id="PTHR10730:SF45">
    <property type="entry name" value="PROCOLLAGEN-LYSINE,2-OXOGLUTARATE 5-DIOXYGENASE"/>
    <property type="match status" value="1"/>
</dbReference>